<comment type="caution">
    <text evidence="1">The sequence shown here is derived from an EMBL/GenBank/DDBJ whole genome shotgun (WGS) entry which is preliminary data.</text>
</comment>
<protein>
    <submittedName>
        <fullName evidence="1">Uncharacterized protein</fullName>
    </submittedName>
</protein>
<reference evidence="2" key="1">
    <citation type="journal article" date="2023" name="Hortic. Res.">
        <title>A chromosome-level phased genome enabling allele-level studies in sweet orange: a case study on citrus Huanglongbing tolerance.</title>
        <authorList>
            <person name="Wu B."/>
            <person name="Yu Q."/>
            <person name="Deng Z."/>
            <person name="Duan Y."/>
            <person name="Luo F."/>
            <person name="Gmitter F. Jr."/>
        </authorList>
    </citation>
    <scope>NUCLEOTIDE SEQUENCE [LARGE SCALE GENOMIC DNA]</scope>
    <source>
        <strain evidence="2">cv. Valencia</strain>
    </source>
</reference>
<accession>A0ACB8M4S0</accession>
<evidence type="ECO:0000313" key="2">
    <source>
        <dbReference type="Proteomes" id="UP000829398"/>
    </source>
</evidence>
<keyword evidence="2" id="KW-1185">Reference proteome</keyword>
<sequence>MKIGESVTNYFSSVMLVANDMRNIGEDMSDMKIIEKILRTLTEKFNYIVCSIEESKDIDQLSMDELQSSLLVHEQKFQKNGGDEQALKVTSGERLGSSEEDKFGGRGRATVKCFNCHKLGHFKYECPNWDKNINYAELDEDEEMLLMSYVEMHNSKIEEVWFLDSGCTNHRSGDKRWFIELDESFRQMVKIGNNSKMAVMGNGNIRIQILRTT</sequence>
<gene>
    <name evidence="1" type="ORF">KPL71_008072</name>
</gene>
<evidence type="ECO:0000313" key="1">
    <source>
        <dbReference type="EMBL" id="KAH9780410.1"/>
    </source>
</evidence>
<organism evidence="1 2">
    <name type="scientific">Citrus sinensis</name>
    <name type="common">Sweet orange</name>
    <name type="synonym">Citrus aurantium var. sinensis</name>
    <dbReference type="NCBI Taxonomy" id="2711"/>
    <lineage>
        <taxon>Eukaryota</taxon>
        <taxon>Viridiplantae</taxon>
        <taxon>Streptophyta</taxon>
        <taxon>Embryophyta</taxon>
        <taxon>Tracheophyta</taxon>
        <taxon>Spermatophyta</taxon>
        <taxon>Magnoliopsida</taxon>
        <taxon>eudicotyledons</taxon>
        <taxon>Gunneridae</taxon>
        <taxon>Pentapetalae</taxon>
        <taxon>rosids</taxon>
        <taxon>malvids</taxon>
        <taxon>Sapindales</taxon>
        <taxon>Rutaceae</taxon>
        <taxon>Aurantioideae</taxon>
        <taxon>Citrus</taxon>
    </lineage>
</organism>
<dbReference type="Proteomes" id="UP000829398">
    <property type="component" value="Chromosome 3"/>
</dbReference>
<dbReference type="EMBL" id="CM039172">
    <property type="protein sequence ID" value="KAH9780410.1"/>
    <property type="molecule type" value="Genomic_DNA"/>
</dbReference>
<proteinExistence type="predicted"/>
<name>A0ACB8M4S0_CITSI</name>